<dbReference type="GO" id="GO:0016747">
    <property type="term" value="F:acyltransferase activity, transferring groups other than amino-acyl groups"/>
    <property type="evidence" value="ECO:0007669"/>
    <property type="project" value="InterPro"/>
</dbReference>
<keyword evidence="3" id="KW-1185">Reference proteome</keyword>
<name>A0A7X3FV00_9BURK</name>
<protein>
    <submittedName>
        <fullName evidence="2">GNAT family N-acetyltransferase</fullName>
    </submittedName>
</protein>
<dbReference type="Proteomes" id="UP000443353">
    <property type="component" value="Unassembled WGS sequence"/>
</dbReference>
<organism evidence="2 3">
    <name type="scientific">Massilia cellulosiltytica</name>
    <dbReference type="NCBI Taxonomy" id="2683234"/>
    <lineage>
        <taxon>Bacteria</taxon>
        <taxon>Pseudomonadati</taxon>
        <taxon>Pseudomonadota</taxon>
        <taxon>Betaproteobacteria</taxon>
        <taxon>Burkholderiales</taxon>
        <taxon>Oxalobacteraceae</taxon>
        <taxon>Telluria group</taxon>
        <taxon>Massilia</taxon>
    </lineage>
</organism>
<dbReference type="SUPFAM" id="SSF55729">
    <property type="entry name" value="Acyl-CoA N-acyltransferases (Nat)"/>
    <property type="match status" value="1"/>
</dbReference>
<dbReference type="AlphaFoldDB" id="A0A7X3FV00"/>
<dbReference type="InterPro" id="IPR000182">
    <property type="entry name" value="GNAT_dom"/>
</dbReference>
<evidence type="ECO:0000313" key="3">
    <source>
        <dbReference type="Proteomes" id="UP000443353"/>
    </source>
</evidence>
<dbReference type="EMBL" id="WSES01000001">
    <property type="protein sequence ID" value="MVW58360.1"/>
    <property type="molecule type" value="Genomic_DNA"/>
</dbReference>
<keyword evidence="2" id="KW-0808">Transferase</keyword>
<gene>
    <name evidence="2" type="ORF">GPY61_00285</name>
</gene>
<dbReference type="InterPro" id="IPR016181">
    <property type="entry name" value="Acyl_CoA_acyltransferase"/>
</dbReference>
<reference evidence="2 3" key="1">
    <citation type="submission" date="2019-12" db="EMBL/GenBank/DDBJ databases">
        <authorList>
            <person name="Li C."/>
            <person name="Zhao J."/>
        </authorList>
    </citation>
    <scope>NUCLEOTIDE SEQUENCE [LARGE SCALE GENOMIC DNA]</scope>
    <source>
        <strain evidence="2 3">NEAU-DD11</strain>
    </source>
</reference>
<proteinExistence type="predicted"/>
<dbReference type="RefSeq" id="WP_056129224.1">
    <property type="nucleotide sequence ID" value="NZ_WSES01000001.1"/>
</dbReference>
<dbReference type="Pfam" id="PF13302">
    <property type="entry name" value="Acetyltransf_3"/>
    <property type="match status" value="1"/>
</dbReference>
<evidence type="ECO:0000259" key="1">
    <source>
        <dbReference type="Pfam" id="PF13302"/>
    </source>
</evidence>
<dbReference type="Gene3D" id="3.40.630.30">
    <property type="match status" value="1"/>
</dbReference>
<evidence type="ECO:0000313" key="2">
    <source>
        <dbReference type="EMBL" id="MVW58360.1"/>
    </source>
</evidence>
<sequence>MSEQPTIRPAARLVGNKLVLREVEVADAAYILSLRLDPKKAAYLSAVDADVARQAAWIERYKADGSQAYFIICLKDEAGGAGQPVGTVRLYNAVGDSFSWGSWIVADGAPTYVGIESALIVYRYALDHLGFRNAHFEVRKDNRSVWTFHERFGAQRVAEDDVEYRFELAHDAILASMGRYARFLPDPIDVVRLD</sequence>
<feature type="domain" description="N-acetyltransferase" evidence="1">
    <location>
        <begin position="18"/>
        <end position="155"/>
    </location>
</feature>
<comment type="caution">
    <text evidence="2">The sequence shown here is derived from an EMBL/GenBank/DDBJ whole genome shotgun (WGS) entry which is preliminary data.</text>
</comment>
<accession>A0A7X3FV00</accession>